<evidence type="ECO:0000256" key="8">
    <source>
        <dbReference type="SAM" id="Phobius"/>
    </source>
</evidence>
<keyword evidence="3 8" id="KW-0812">Transmembrane</keyword>
<evidence type="ECO:0000256" key="3">
    <source>
        <dbReference type="ARBA" id="ARBA00022692"/>
    </source>
</evidence>
<dbReference type="PANTHER" id="PTHR31759">
    <property type="entry name" value="COILED-COIL DOMAIN-CONTAINING PROTEIN 167"/>
    <property type="match status" value="1"/>
</dbReference>
<comment type="subcellular location">
    <subcellularLocation>
        <location evidence="1">Membrane</location>
        <topology evidence="1">Single-pass membrane protein</topology>
    </subcellularLocation>
</comment>
<dbReference type="Pfam" id="PF15188">
    <property type="entry name" value="CCDC-167"/>
    <property type="match status" value="1"/>
</dbReference>
<dbReference type="PANTHER" id="PTHR31759:SF1">
    <property type="entry name" value="COILED-COIL DOMAIN-CONTAINING PROTEIN 167"/>
    <property type="match status" value="1"/>
</dbReference>
<sequence>MTKSKEKRREKISVASEIDRVEGRKSLCQDSLEWAEFRRRREELSDQEREALDDEMTIMTERIQKYEHQLDELRGENRRNMLLSVALLVISALFYYAFTS</sequence>
<evidence type="ECO:0000256" key="5">
    <source>
        <dbReference type="ARBA" id="ARBA00023054"/>
    </source>
</evidence>
<evidence type="ECO:0000256" key="4">
    <source>
        <dbReference type="ARBA" id="ARBA00022989"/>
    </source>
</evidence>
<dbReference type="EMBL" id="JAFJMO010000006">
    <property type="protein sequence ID" value="KAJ8274746.1"/>
    <property type="molecule type" value="Genomic_DNA"/>
</dbReference>
<feature type="transmembrane region" description="Helical" evidence="8">
    <location>
        <begin position="81"/>
        <end position="98"/>
    </location>
</feature>
<keyword evidence="6 8" id="KW-0472">Membrane</keyword>
<keyword evidence="4 8" id="KW-1133">Transmembrane helix</keyword>
<proteinExistence type="predicted"/>
<accession>A0A9Q1I0F0</accession>
<evidence type="ECO:0000256" key="2">
    <source>
        <dbReference type="ARBA" id="ARBA00022350"/>
    </source>
</evidence>
<keyword evidence="10" id="KW-1185">Reference proteome</keyword>
<comment type="caution">
    <text evidence="9">The sequence shown here is derived from an EMBL/GenBank/DDBJ whole genome shotgun (WGS) entry which is preliminary data.</text>
</comment>
<dbReference type="OrthoDB" id="6435278at2759"/>
<gene>
    <name evidence="9" type="ORF">COCON_G00093710</name>
</gene>
<organism evidence="9 10">
    <name type="scientific">Conger conger</name>
    <name type="common">Conger eel</name>
    <name type="synonym">Muraena conger</name>
    <dbReference type="NCBI Taxonomy" id="82655"/>
    <lineage>
        <taxon>Eukaryota</taxon>
        <taxon>Metazoa</taxon>
        <taxon>Chordata</taxon>
        <taxon>Craniata</taxon>
        <taxon>Vertebrata</taxon>
        <taxon>Euteleostomi</taxon>
        <taxon>Actinopterygii</taxon>
        <taxon>Neopterygii</taxon>
        <taxon>Teleostei</taxon>
        <taxon>Anguilliformes</taxon>
        <taxon>Congridae</taxon>
        <taxon>Conger</taxon>
    </lineage>
</organism>
<evidence type="ECO:0000256" key="1">
    <source>
        <dbReference type="ARBA" id="ARBA00004167"/>
    </source>
</evidence>
<reference evidence="9" key="1">
    <citation type="journal article" date="2023" name="Science">
        <title>Genome structures resolve the early diversification of teleost fishes.</title>
        <authorList>
            <person name="Parey E."/>
            <person name="Louis A."/>
            <person name="Montfort J."/>
            <person name="Bouchez O."/>
            <person name="Roques C."/>
            <person name="Iampietro C."/>
            <person name="Lluch J."/>
            <person name="Castinel A."/>
            <person name="Donnadieu C."/>
            <person name="Desvignes T."/>
            <person name="Floi Bucao C."/>
            <person name="Jouanno E."/>
            <person name="Wen M."/>
            <person name="Mejri S."/>
            <person name="Dirks R."/>
            <person name="Jansen H."/>
            <person name="Henkel C."/>
            <person name="Chen W.J."/>
            <person name="Zahm M."/>
            <person name="Cabau C."/>
            <person name="Klopp C."/>
            <person name="Thompson A.W."/>
            <person name="Robinson-Rechavi M."/>
            <person name="Braasch I."/>
            <person name="Lecointre G."/>
            <person name="Bobe J."/>
            <person name="Postlethwait J.H."/>
            <person name="Berthelot C."/>
            <person name="Roest Crollius H."/>
            <person name="Guiguen Y."/>
        </authorList>
    </citation>
    <scope>NUCLEOTIDE SEQUENCE</scope>
    <source>
        <strain evidence="9">Concon-B</strain>
    </source>
</reference>
<dbReference type="InterPro" id="IPR028194">
    <property type="entry name" value="CC167"/>
</dbReference>
<evidence type="ECO:0000256" key="7">
    <source>
        <dbReference type="SAM" id="Coils"/>
    </source>
</evidence>
<keyword evidence="5 7" id="KW-0175">Coiled coil</keyword>
<evidence type="ECO:0000313" key="9">
    <source>
        <dbReference type="EMBL" id="KAJ8274746.1"/>
    </source>
</evidence>
<dbReference type="Proteomes" id="UP001152803">
    <property type="component" value="Unassembled WGS sequence"/>
</dbReference>
<protein>
    <recommendedName>
        <fullName evidence="2">Coiled-coil domain-containing protein 167</fullName>
    </recommendedName>
</protein>
<feature type="coiled-coil region" evidence="7">
    <location>
        <begin position="49"/>
        <end position="76"/>
    </location>
</feature>
<evidence type="ECO:0000256" key="6">
    <source>
        <dbReference type="ARBA" id="ARBA00023136"/>
    </source>
</evidence>
<name>A0A9Q1I0F0_CONCO</name>
<evidence type="ECO:0000313" key="10">
    <source>
        <dbReference type="Proteomes" id="UP001152803"/>
    </source>
</evidence>
<dbReference type="GO" id="GO:0016020">
    <property type="term" value="C:membrane"/>
    <property type="evidence" value="ECO:0007669"/>
    <property type="project" value="UniProtKB-SubCell"/>
</dbReference>
<dbReference type="AlphaFoldDB" id="A0A9Q1I0F0"/>